<dbReference type="SUPFAM" id="SSF53474">
    <property type="entry name" value="alpha/beta-Hydrolases"/>
    <property type="match status" value="1"/>
</dbReference>
<dbReference type="EMBL" id="JAJTJA010000005">
    <property type="protein sequence ID" value="KAH8699222.1"/>
    <property type="molecule type" value="Genomic_DNA"/>
</dbReference>
<evidence type="ECO:0000313" key="7">
    <source>
        <dbReference type="Proteomes" id="UP001201262"/>
    </source>
</evidence>
<evidence type="ECO:0000256" key="5">
    <source>
        <dbReference type="ARBA" id="ARBA00023180"/>
    </source>
</evidence>
<dbReference type="InterPro" id="IPR029058">
    <property type="entry name" value="AB_hydrolase_fold"/>
</dbReference>
<keyword evidence="5" id="KW-0325">Glycoprotein</keyword>
<dbReference type="Gene3D" id="3.40.50.12670">
    <property type="match status" value="1"/>
</dbReference>
<evidence type="ECO:0000256" key="3">
    <source>
        <dbReference type="ARBA" id="ARBA00022670"/>
    </source>
</evidence>
<proteinExistence type="inferred from homology"/>
<evidence type="ECO:0000256" key="4">
    <source>
        <dbReference type="ARBA" id="ARBA00022801"/>
    </source>
</evidence>
<evidence type="ECO:0000256" key="2">
    <source>
        <dbReference type="ARBA" id="ARBA00022645"/>
    </source>
</evidence>
<keyword evidence="2" id="KW-0121">Carboxypeptidase</keyword>
<comment type="similarity">
    <text evidence="1">Belongs to the peptidase S10 family.</text>
</comment>
<reference evidence="6" key="1">
    <citation type="submission" date="2021-12" db="EMBL/GenBank/DDBJ databases">
        <title>Convergent genome expansion in fungi linked to evolution of root-endophyte symbiosis.</title>
        <authorList>
            <consortium name="DOE Joint Genome Institute"/>
            <person name="Ke Y.-H."/>
            <person name="Bonito G."/>
            <person name="Liao H.-L."/>
            <person name="Looney B."/>
            <person name="Rojas-Flechas A."/>
            <person name="Nash J."/>
            <person name="Hameed K."/>
            <person name="Schadt C."/>
            <person name="Martin F."/>
            <person name="Crous P.W."/>
            <person name="Miettinen O."/>
            <person name="Magnuson J.K."/>
            <person name="Labbe J."/>
            <person name="Jacobson D."/>
            <person name="Doktycz M.J."/>
            <person name="Veneault-Fourrey C."/>
            <person name="Kuo A."/>
            <person name="Mondo S."/>
            <person name="Calhoun S."/>
            <person name="Riley R."/>
            <person name="Ohm R."/>
            <person name="LaButti K."/>
            <person name="Andreopoulos B."/>
            <person name="Pangilinan J."/>
            <person name="Nolan M."/>
            <person name="Tritt A."/>
            <person name="Clum A."/>
            <person name="Lipzen A."/>
            <person name="Daum C."/>
            <person name="Barry K."/>
            <person name="Grigoriev I.V."/>
            <person name="Vilgalys R."/>
        </authorList>
    </citation>
    <scope>NUCLEOTIDE SEQUENCE</scope>
    <source>
        <strain evidence="6">PMI_201</strain>
    </source>
</reference>
<dbReference type="GO" id="GO:0004185">
    <property type="term" value="F:serine-type carboxypeptidase activity"/>
    <property type="evidence" value="ECO:0007669"/>
    <property type="project" value="InterPro"/>
</dbReference>
<dbReference type="RefSeq" id="XP_046073686.1">
    <property type="nucleotide sequence ID" value="XM_046220330.1"/>
</dbReference>
<keyword evidence="4" id="KW-0378">Hydrolase</keyword>
<gene>
    <name evidence="6" type="ORF">BGW36DRAFT_426895</name>
</gene>
<protein>
    <submittedName>
        <fullName evidence="6">Uncharacterized protein</fullName>
    </submittedName>
</protein>
<dbReference type="Pfam" id="PF00450">
    <property type="entry name" value="Peptidase_S10"/>
    <property type="match status" value="1"/>
</dbReference>
<dbReference type="InterPro" id="IPR001563">
    <property type="entry name" value="Peptidase_S10"/>
</dbReference>
<dbReference type="GO" id="GO:0006508">
    <property type="term" value="P:proteolysis"/>
    <property type="evidence" value="ECO:0007669"/>
    <property type="project" value="UniProtKB-KW"/>
</dbReference>
<keyword evidence="3" id="KW-0645">Protease</keyword>
<organism evidence="6 7">
    <name type="scientific">Talaromyces proteolyticus</name>
    <dbReference type="NCBI Taxonomy" id="1131652"/>
    <lineage>
        <taxon>Eukaryota</taxon>
        <taxon>Fungi</taxon>
        <taxon>Dikarya</taxon>
        <taxon>Ascomycota</taxon>
        <taxon>Pezizomycotina</taxon>
        <taxon>Eurotiomycetes</taxon>
        <taxon>Eurotiomycetidae</taxon>
        <taxon>Eurotiales</taxon>
        <taxon>Trichocomaceae</taxon>
        <taxon>Talaromyces</taxon>
        <taxon>Talaromyces sect. Bacilispori</taxon>
    </lineage>
</organism>
<dbReference type="GeneID" id="70250617"/>
<evidence type="ECO:0000313" key="6">
    <source>
        <dbReference type="EMBL" id="KAH8699222.1"/>
    </source>
</evidence>
<accession>A0AAD4PXD6</accession>
<dbReference type="Proteomes" id="UP001201262">
    <property type="component" value="Unassembled WGS sequence"/>
</dbReference>
<keyword evidence="7" id="KW-1185">Reference proteome</keyword>
<name>A0AAD4PXD6_9EURO</name>
<evidence type="ECO:0000256" key="1">
    <source>
        <dbReference type="ARBA" id="ARBA00009431"/>
    </source>
</evidence>
<sequence>MELSAQIRHIPLQINQCRDAPSFLDWPDLRHIPTLPQPIPLEPVARVPQHPVHNTGGYERGGQIANLSALLAKGVRVNLKYGDGDCVCNWPGREAVSFALAAATKPAQNYSIMFNSAGYVPIVANTTYVGGVVRQAANLSFSRIYDAGYLVPEYQPETIFTLFTRIILGTDLSSGESVGAEDVFCEGGRGDV</sequence>
<dbReference type="AlphaFoldDB" id="A0AAD4PXD6"/>
<comment type="caution">
    <text evidence="6">The sequence shown here is derived from an EMBL/GenBank/DDBJ whole genome shotgun (WGS) entry which is preliminary data.</text>
</comment>